<evidence type="ECO:0008006" key="3">
    <source>
        <dbReference type="Google" id="ProtNLM"/>
    </source>
</evidence>
<dbReference type="Gene3D" id="3.40.50.1000">
    <property type="entry name" value="HAD superfamily/HAD-like"/>
    <property type="match status" value="1"/>
</dbReference>
<dbReference type="GO" id="GO:0008781">
    <property type="term" value="F:N-acylneuraminate cytidylyltransferase activity"/>
    <property type="evidence" value="ECO:0007669"/>
    <property type="project" value="TreeGrafter"/>
</dbReference>
<dbReference type="PANTHER" id="PTHR21485:SF6">
    <property type="entry name" value="N-ACYLNEURAMINATE CYTIDYLYLTRANSFERASE-RELATED"/>
    <property type="match status" value="1"/>
</dbReference>
<sequence>MDRLLVDLAKDVKAIAFDFDGVFTDNRELLGFPEGVVVKERSHYDGQGVSLLRDIGIYIALVTNQKEKSAEPAHFLVKKWNALPSAQPFVINPWHPVTLFTGVGHVKKAEAVGAWLEELHLCPGDCAAMGDDIVDVPLLQFVSLRAAPCTAEKVVRDMVHYLSERPAGYGAVRDFANLILESRGIDPRTLRPF</sequence>
<evidence type="ECO:0000313" key="2">
    <source>
        <dbReference type="Proteomes" id="UP000177090"/>
    </source>
</evidence>
<dbReference type="PANTHER" id="PTHR21485">
    <property type="entry name" value="HAD SUPERFAMILY MEMBERS CMAS AND KDSC"/>
    <property type="match status" value="1"/>
</dbReference>
<dbReference type="AlphaFoldDB" id="A0A1G2QIZ0"/>
<dbReference type="InterPro" id="IPR050793">
    <property type="entry name" value="CMP-NeuNAc_synthase"/>
</dbReference>
<gene>
    <name evidence="1" type="ORF">A2569_00930</name>
</gene>
<dbReference type="InterPro" id="IPR023214">
    <property type="entry name" value="HAD_sf"/>
</dbReference>
<protein>
    <recommendedName>
        <fullName evidence="3">3-deoxy-D-manno-octulosonate 8-phosphate phosphatase</fullName>
    </recommendedName>
</protein>
<proteinExistence type="predicted"/>
<dbReference type="STRING" id="1802440.A2569_00930"/>
<dbReference type="EMBL" id="MHTL01000011">
    <property type="protein sequence ID" value="OHA60624.1"/>
    <property type="molecule type" value="Genomic_DNA"/>
</dbReference>
<comment type="caution">
    <text evidence="1">The sequence shown here is derived from an EMBL/GenBank/DDBJ whole genome shotgun (WGS) entry which is preliminary data.</text>
</comment>
<dbReference type="InterPro" id="IPR036412">
    <property type="entry name" value="HAD-like_sf"/>
</dbReference>
<name>A0A1G2QIZ0_9BACT</name>
<reference evidence="1 2" key="1">
    <citation type="journal article" date="2016" name="Nat. Commun.">
        <title>Thousands of microbial genomes shed light on interconnected biogeochemical processes in an aquifer system.</title>
        <authorList>
            <person name="Anantharaman K."/>
            <person name="Brown C.T."/>
            <person name="Hug L.A."/>
            <person name="Sharon I."/>
            <person name="Castelle C.J."/>
            <person name="Probst A.J."/>
            <person name="Thomas B.C."/>
            <person name="Singh A."/>
            <person name="Wilkins M.J."/>
            <person name="Karaoz U."/>
            <person name="Brodie E.L."/>
            <person name="Williams K.H."/>
            <person name="Hubbard S.S."/>
            <person name="Banfield J.F."/>
        </authorList>
    </citation>
    <scope>NUCLEOTIDE SEQUENCE [LARGE SCALE GENOMIC DNA]</scope>
</reference>
<dbReference type="Proteomes" id="UP000177090">
    <property type="component" value="Unassembled WGS sequence"/>
</dbReference>
<organism evidence="1 2">
    <name type="scientific">Candidatus Vogelbacteria bacterium RIFOXYD1_FULL_51_18</name>
    <dbReference type="NCBI Taxonomy" id="1802440"/>
    <lineage>
        <taxon>Bacteria</taxon>
        <taxon>Candidatus Vogeliibacteriota</taxon>
    </lineage>
</organism>
<dbReference type="SUPFAM" id="SSF56784">
    <property type="entry name" value="HAD-like"/>
    <property type="match status" value="1"/>
</dbReference>
<accession>A0A1G2QIZ0</accession>
<evidence type="ECO:0000313" key="1">
    <source>
        <dbReference type="EMBL" id="OHA60624.1"/>
    </source>
</evidence>